<dbReference type="Gene3D" id="1.20.1250.20">
    <property type="entry name" value="MFS general substrate transporter like domains"/>
    <property type="match status" value="1"/>
</dbReference>
<feature type="region of interest" description="Disordered" evidence="6">
    <location>
        <begin position="468"/>
        <end position="500"/>
    </location>
</feature>
<dbReference type="GO" id="GO:0005886">
    <property type="term" value="C:plasma membrane"/>
    <property type="evidence" value="ECO:0007669"/>
    <property type="project" value="TreeGrafter"/>
</dbReference>
<feature type="transmembrane region" description="Helical" evidence="7">
    <location>
        <begin position="105"/>
        <end position="124"/>
    </location>
</feature>
<evidence type="ECO:0000256" key="7">
    <source>
        <dbReference type="SAM" id="Phobius"/>
    </source>
</evidence>
<evidence type="ECO:0000256" key="1">
    <source>
        <dbReference type="ARBA" id="ARBA00004141"/>
    </source>
</evidence>
<dbReference type="SUPFAM" id="SSF103473">
    <property type="entry name" value="MFS general substrate transporter"/>
    <property type="match status" value="1"/>
</dbReference>
<feature type="transmembrane region" description="Helical" evidence="7">
    <location>
        <begin position="184"/>
        <end position="204"/>
    </location>
</feature>
<evidence type="ECO:0000256" key="6">
    <source>
        <dbReference type="SAM" id="MobiDB-lite"/>
    </source>
</evidence>
<evidence type="ECO:0000256" key="5">
    <source>
        <dbReference type="ARBA" id="ARBA00023136"/>
    </source>
</evidence>
<keyword evidence="4 7" id="KW-1133">Transmembrane helix</keyword>
<proteinExistence type="predicted"/>
<feature type="transmembrane region" description="Helical" evidence="7">
    <location>
        <begin position="661"/>
        <end position="681"/>
    </location>
</feature>
<feature type="transmembrane region" description="Helical" evidence="7">
    <location>
        <begin position="144"/>
        <end position="164"/>
    </location>
</feature>
<dbReference type="InParanoid" id="B0D572"/>
<feature type="transmembrane region" description="Helical" evidence="7">
    <location>
        <begin position="33"/>
        <end position="52"/>
    </location>
</feature>
<dbReference type="GO" id="GO:0008506">
    <property type="term" value="F:sucrose:proton symporter activity"/>
    <property type="evidence" value="ECO:0007669"/>
    <property type="project" value="TreeGrafter"/>
</dbReference>
<dbReference type="Pfam" id="PF13347">
    <property type="entry name" value="MFS_2"/>
    <property type="match status" value="1"/>
</dbReference>
<feature type="transmembrane region" description="Helical" evidence="7">
    <location>
        <begin position="332"/>
        <end position="351"/>
    </location>
</feature>
<keyword evidence="3 7" id="KW-0812">Transmembrane</keyword>
<name>B0D572_LACBS</name>
<keyword evidence="5 7" id="KW-0472">Membrane</keyword>
<feature type="compositionally biased region" description="Basic and acidic residues" evidence="6">
    <location>
        <begin position="489"/>
        <end position="498"/>
    </location>
</feature>
<dbReference type="Proteomes" id="UP000001194">
    <property type="component" value="Unassembled WGS sequence"/>
</dbReference>
<feature type="transmembrane region" description="Helical" evidence="7">
    <location>
        <begin position="72"/>
        <end position="93"/>
    </location>
</feature>
<evidence type="ECO:0000256" key="4">
    <source>
        <dbReference type="ARBA" id="ARBA00022989"/>
    </source>
</evidence>
<comment type="subcellular location">
    <subcellularLocation>
        <location evidence="1">Membrane</location>
        <topology evidence="1">Multi-pass membrane protein</topology>
    </subcellularLocation>
</comment>
<dbReference type="KEGG" id="lbc:LACBIDRAFT_316888"/>
<dbReference type="HOGENOM" id="CLU_018303_0_0_1"/>
<feature type="transmembrane region" description="Helical" evidence="7">
    <location>
        <begin position="412"/>
        <end position="430"/>
    </location>
</feature>
<dbReference type="FunCoup" id="B0D572">
    <property type="interactions" value="65"/>
</dbReference>
<evidence type="ECO:0000313" key="8">
    <source>
        <dbReference type="EMBL" id="EDR10465.1"/>
    </source>
</evidence>
<keyword evidence="9" id="KW-1185">Reference proteome</keyword>
<evidence type="ECO:0000313" key="9">
    <source>
        <dbReference type="Proteomes" id="UP000001194"/>
    </source>
</evidence>
<evidence type="ECO:0000256" key="3">
    <source>
        <dbReference type="ARBA" id="ARBA00022692"/>
    </source>
</evidence>
<dbReference type="OrthoDB" id="28755at2759"/>
<dbReference type="GeneID" id="6074392"/>
<evidence type="ECO:0000256" key="2">
    <source>
        <dbReference type="ARBA" id="ARBA00022448"/>
    </source>
</evidence>
<dbReference type="AlphaFoldDB" id="B0D572"/>
<keyword evidence="2" id="KW-0813">Transport</keyword>
<gene>
    <name evidence="8" type="ORF">LACBIDRAFT_316888</name>
</gene>
<protein>
    <submittedName>
        <fullName evidence="8">Predicted protein</fullName>
    </submittedName>
</protein>
<feature type="compositionally biased region" description="Acidic residues" evidence="6">
    <location>
        <begin position="479"/>
        <end position="488"/>
    </location>
</feature>
<dbReference type="RefSeq" id="XP_001878915.1">
    <property type="nucleotide sequence ID" value="XM_001878880.1"/>
</dbReference>
<sequence length="687" mass="74928">MTGFSAVPLAHEDGDDNAHQQFKGVSRILGPRWAHLPTLTIGLLGVQIFWSIEMSYASPYLLSLGLTKSKLATVFIAGPLSGLIMQPLIGVLADNSTSRFGRRRPYMLLGSLVCAFAMLLLGFTRPVASVFTGWDNDSNDMLTIWLAVLSIFLIDFSINAVQAVDRALLVDTLPSSAQASGNAWAARMLGVGSVVGFFVGNINLPRILPFLGKSQLQVLSVVVSLLLVGGHLVTAGLVKERVLLQNDIDGQRRHGKSFLQELKDIWTNMLTLPRVIRQICIIQFFAWIAWFPVLFYSTIYIGDLYKRSTPAVGTPDAQAALEAEATRLGSRALFYSSLLSLLANFALPPFVTEARRCVTSPTTGRGAEEGWWERMCRVPRGLQVHLASLWAVSHLVFAGCMLGTFFTHSVTGATILITITGFSWAITQWAPFSLLAEAILTEPAPSHVNDAISIRLADARTPIREVDSEREVFLPGDASDSEDEEDEEEARKKEERRRVLGNPIAQRSGVNITGRKDRVSEEEEEEGFEIVASPRHSGVHSVRLTLQDDDQVDRSHENEGGLSSKAGIILGIHNVFIVIPQFLVTGLSAIVFAIFDPQKTVLPGHHPTPSIGGVINGTTTASGVDSFEALKNASAAVGDVLVRALNEDAGERGGQSNSVVYIFRFGGFAAAFAFVLCWRLARELRHR</sequence>
<dbReference type="PANTHER" id="PTHR19432">
    <property type="entry name" value="SUGAR TRANSPORTER"/>
    <property type="match status" value="1"/>
</dbReference>
<feature type="transmembrane region" description="Helical" evidence="7">
    <location>
        <begin position="279"/>
        <end position="301"/>
    </location>
</feature>
<feature type="transmembrane region" description="Helical" evidence="7">
    <location>
        <begin position="216"/>
        <end position="238"/>
    </location>
</feature>
<feature type="transmembrane region" description="Helical" evidence="7">
    <location>
        <begin position="575"/>
        <end position="595"/>
    </location>
</feature>
<organism evidence="9">
    <name type="scientific">Laccaria bicolor (strain S238N-H82 / ATCC MYA-4686)</name>
    <name type="common">Bicoloured deceiver</name>
    <name type="synonym">Laccaria laccata var. bicolor</name>
    <dbReference type="NCBI Taxonomy" id="486041"/>
    <lineage>
        <taxon>Eukaryota</taxon>
        <taxon>Fungi</taxon>
        <taxon>Dikarya</taxon>
        <taxon>Basidiomycota</taxon>
        <taxon>Agaricomycotina</taxon>
        <taxon>Agaricomycetes</taxon>
        <taxon>Agaricomycetidae</taxon>
        <taxon>Agaricales</taxon>
        <taxon>Agaricineae</taxon>
        <taxon>Hydnangiaceae</taxon>
        <taxon>Laccaria</taxon>
    </lineage>
</organism>
<feature type="transmembrane region" description="Helical" evidence="7">
    <location>
        <begin position="384"/>
        <end position="406"/>
    </location>
</feature>
<dbReference type="PANTHER" id="PTHR19432:SF91">
    <property type="entry name" value="GENERAL ALPHA-GLUCOSIDE PERMEASE"/>
    <property type="match status" value="1"/>
</dbReference>
<accession>B0D572</accession>
<dbReference type="EMBL" id="DS547097">
    <property type="protein sequence ID" value="EDR10465.1"/>
    <property type="molecule type" value="Genomic_DNA"/>
</dbReference>
<dbReference type="InterPro" id="IPR036259">
    <property type="entry name" value="MFS_trans_sf"/>
</dbReference>
<feature type="region of interest" description="Disordered" evidence="6">
    <location>
        <begin position="510"/>
        <end position="529"/>
    </location>
</feature>
<reference evidence="8 9" key="1">
    <citation type="journal article" date="2008" name="Nature">
        <title>The genome of Laccaria bicolor provides insights into mycorrhizal symbiosis.</title>
        <authorList>
            <person name="Martin F."/>
            <person name="Aerts A."/>
            <person name="Ahren D."/>
            <person name="Brun A."/>
            <person name="Danchin E.G.J."/>
            <person name="Duchaussoy F."/>
            <person name="Gibon J."/>
            <person name="Kohler A."/>
            <person name="Lindquist E."/>
            <person name="Pereda V."/>
            <person name="Salamov A."/>
            <person name="Shapiro H.J."/>
            <person name="Wuyts J."/>
            <person name="Blaudez D."/>
            <person name="Buee M."/>
            <person name="Brokstein P."/>
            <person name="Canbaeck B."/>
            <person name="Cohen D."/>
            <person name="Courty P.E."/>
            <person name="Coutinho P.M."/>
            <person name="Delaruelle C."/>
            <person name="Detter J.C."/>
            <person name="Deveau A."/>
            <person name="DiFazio S."/>
            <person name="Duplessis S."/>
            <person name="Fraissinet-Tachet L."/>
            <person name="Lucic E."/>
            <person name="Frey-Klett P."/>
            <person name="Fourrey C."/>
            <person name="Feussner I."/>
            <person name="Gay G."/>
            <person name="Grimwood J."/>
            <person name="Hoegger P.J."/>
            <person name="Jain P."/>
            <person name="Kilaru S."/>
            <person name="Labbe J."/>
            <person name="Lin Y.C."/>
            <person name="Legue V."/>
            <person name="Le Tacon F."/>
            <person name="Marmeisse R."/>
            <person name="Melayah D."/>
            <person name="Montanini B."/>
            <person name="Muratet M."/>
            <person name="Nehls U."/>
            <person name="Niculita-Hirzel H."/>
            <person name="Oudot-Le Secq M.P."/>
            <person name="Peter M."/>
            <person name="Quesneville H."/>
            <person name="Rajashekar B."/>
            <person name="Reich M."/>
            <person name="Rouhier N."/>
            <person name="Schmutz J."/>
            <person name="Yin T."/>
            <person name="Chalot M."/>
            <person name="Henrissat B."/>
            <person name="Kuees U."/>
            <person name="Lucas S."/>
            <person name="Van de Peer Y."/>
            <person name="Podila G.K."/>
            <person name="Polle A."/>
            <person name="Pukkila P.J."/>
            <person name="Richardson P.M."/>
            <person name="Rouze P."/>
            <person name="Sanders I.R."/>
            <person name="Stajich J.E."/>
            <person name="Tunlid A."/>
            <person name="Tuskan G."/>
            <person name="Grigoriev I.V."/>
        </authorList>
    </citation>
    <scope>NUCLEOTIDE SEQUENCE [LARGE SCALE GENOMIC DNA]</scope>
    <source>
        <strain evidence="9">S238N-H82 / ATCC MYA-4686</strain>
    </source>
</reference>